<evidence type="ECO:0000313" key="1">
    <source>
        <dbReference type="EMBL" id="MBW86547.1"/>
    </source>
</evidence>
<dbReference type="AlphaFoldDB" id="A0A2P2IZD1"/>
<reference evidence="1" key="1">
    <citation type="submission" date="2018-02" db="EMBL/GenBank/DDBJ databases">
        <title>Rhizophora mucronata_Transcriptome.</title>
        <authorList>
            <person name="Meera S.P."/>
            <person name="Sreeshan A."/>
            <person name="Augustine A."/>
        </authorList>
    </citation>
    <scope>NUCLEOTIDE SEQUENCE</scope>
    <source>
        <tissue evidence="1">Leaf</tissue>
    </source>
</reference>
<sequence>MGISIFCASPGIPPTKQTHHKFAPLS</sequence>
<protein>
    <submittedName>
        <fullName evidence="1">Uncharacterized protein</fullName>
    </submittedName>
</protein>
<dbReference type="EMBL" id="GGEC01006064">
    <property type="protein sequence ID" value="MBW86547.1"/>
    <property type="molecule type" value="Transcribed_RNA"/>
</dbReference>
<proteinExistence type="predicted"/>
<accession>A0A2P2IZD1</accession>
<organism evidence="1">
    <name type="scientific">Rhizophora mucronata</name>
    <name type="common">Asiatic mangrove</name>
    <dbReference type="NCBI Taxonomy" id="61149"/>
    <lineage>
        <taxon>Eukaryota</taxon>
        <taxon>Viridiplantae</taxon>
        <taxon>Streptophyta</taxon>
        <taxon>Embryophyta</taxon>
        <taxon>Tracheophyta</taxon>
        <taxon>Spermatophyta</taxon>
        <taxon>Magnoliopsida</taxon>
        <taxon>eudicotyledons</taxon>
        <taxon>Gunneridae</taxon>
        <taxon>Pentapetalae</taxon>
        <taxon>rosids</taxon>
        <taxon>fabids</taxon>
        <taxon>Malpighiales</taxon>
        <taxon>Rhizophoraceae</taxon>
        <taxon>Rhizophora</taxon>
    </lineage>
</organism>
<name>A0A2P2IZD1_RHIMU</name>